<organism evidence="9 10">
    <name type="scientific">Thelonectria olida</name>
    <dbReference type="NCBI Taxonomy" id="1576542"/>
    <lineage>
        <taxon>Eukaryota</taxon>
        <taxon>Fungi</taxon>
        <taxon>Dikarya</taxon>
        <taxon>Ascomycota</taxon>
        <taxon>Pezizomycotina</taxon>
        <taxon>Sordariomycetes</taxon>
        <taxon>Hypocreomycetidae</taxon>
        <taxon>Hypocreales</taxon>
        <taxon>Nectriaceae</taxon>
        <taxon>Thelonectria</taxon>
    </lineage>
</organism>
<dbReference type="Proteomes" id="UP000777438">
    <property type="component" value="Unassembled WGS sequence"/>
</dbReference>
<dbReference type="InterPro" id="IPR052337">
    <property type="entry name" value="SAT4-like"/>
</dbReference>
<dbReference type="EMBL" id="JAGPYM010000015">
    <property type="protein sequence ID" value="KAH6886810.1"/>
    <property type="molecule type" value="Genomic_DNA"/>
</dbReference>
<dbReference type="PANTHER" id="PTHR33048">
    <property type="entry name" value="PTH11-LIKE INTEGRAL MEMBRANE PROTEIN (AFU_ORTHOLOGUE AFUA_5G11245)"/>
    <property type="match status" value="1"/>
</dbReference>
<keyword evidence="10" id="KW-1185">Reference proteome</keyword>
<feature type="compositionally biased region" description="Basic and acidic residues" evidence="6">
    <location>
        <begin position="329"/>
        <end position="342"/>
    </location>
</feature>
<dbReference type="AlphaFoldDB" id="A0A9P8W0B8"/>
<keyword evidence="3 7" id="KW-1133">Transmembrane helix</keyword>
<accession>A0A9P8W0B8</accession>
<comment type="similarity">
    <text evidence="5">Belongs to the SAT4 family.</text>
</comment>
<keyword evidence="2 7" id="KW-0812">Transmembrane</keyword>
<dbReference type="PANTHER" id="PTHR33048:SF96">
    <property type="entry name" value="INTEGRAL MEMBRANE PROTEIN"/>
    <property type="match status" value="1"/>
</dbReference>
<feature type="transmembrane region" description="Helical" evidence="7">
    <location>
        <begin position="164"/>
        <end position="192"/>
    </location>
</feature>
<dbReference type="InterPro" id="IPR049326">
    <property type="entry name" value="Rhodopsin_dom_fungi"/>
</dbReference>
<proteinExistence type="inferred from homology"/>
<feature type="domain" description="Rhodopsin" evidence="8">
    <location>
        <begin position="29"/>
        <end position="268"/>
    </location>
</feature>
<evidence type="ECO:0000256" key="1">
    <source>
        <dbReference type="ARBA" id="ARBA00004141"/>
    </source>
</evidence>
<reference evidence="9 10" key="1">
    <citation type="journal article" date="2021" name="Nat. Commun.">
        <title>Genetic determinants of endophytism in the Arabidopsis root mycobiome.</title>
        <authorList>
            <person name="Mesny F."/>
            <person name="Miyauchi S."/>
            <person name="Thiergart T."/>
            <person name="Pickel B."/>
            <person name="Atanasova L."/>
            <person name="Karlsson M."/>
            <person name="Huettel B."/>
            <person name="Barry K.W."/>
            <person name="Haridas S."/>
            <person name="Chen C."/>
            <person name="Bauer D."/>
            <person name="Andreopoulos W."/>
            <person name="Pangilinan J."/>
            <person name="LaButti K."/>
            <person name="Riley R."/>
            <person name="Lipzen A."/>
            <person name="Clum A."/>
            <person name="Drula E."/>
            <person name="Henrissat B."/>
            <person name="Kohler A."/>
            <person name="Grigoriev I.V."/>
            <person name="Martin F.M."/>
            <person name="Hacquard S."/>
        </authorList>
    </citation>
    <scope>NUCLEOTIDE SEQUENCE [LARGE SCALE GENOMIC DNA]</scope>
    <source>
        <strain evidence="9 10">MPI-CAGE-CH-0241</strain>
    </source>
</reference>
<evidence type="ECO:0000256" key="5">
    <source>
        <dbReference type="ARBA" id="ARBA00038359"/>
    </source>
</evidence>
<sequence length="371" mass="41151">MGKQIENRGPQLLGVNVFFLVVSLISISLRCYSRIGLVKAFGLDDWLMVVAAVFFTLYNSFSSSGVRYGTGRHSDDLEDEDAKKAMMCWWFCYIFYCLSMIASKLSIGVFLLRITVNKIHTWIIYAAMFCTVVSGICFFFVTMFQCSPIPYFWDKDLPGHCIPIKVVIALAFIYSSFSVISDFIFAVLPGVIVWNLQMHRRAKLALLPLLVMGCVASSAVLARFPYLHKLGDPDFLWNTLDVAIWSTVEQGLAITAGSLATLRPLVARLGLRWGLTSKSSGLRSTGYGTSSRLGLGLRNEPNTEGGAHHGYSLSAAGRDGVGESQPVRYELKSIPDENDRSYGRGNSKFKTKAAIVDNESEEELHSPATWK</sequence>
<evidence type="ECO:0000259" key="8">
    <source>
        <dbReference type="Pfam" id="PF20684"/>
    </source>
</evidence>
<dbReference type="OrthoDB" id="3936451at2759"/>
<keyword evidence="4 7" id="KW-0472">Membrane</keyword>
<protein>
    <recommendedName>
        <fullName evidence="8">Rhodopsin domain-containing protein</fullName>
    </recommendedName>
</protein>
<evidence type="ECO:0000256" key="4">
    <source>
        <dbReference type="ARBA" id="ARBA00023136"/>
    </source>
</evidence>
<dbReference type="GO" id="GO:0016020">
    <property type="term" value="C:membrane"/>
    <property type="evidence" value="ECO:0007669"/>
    <property type="project" value="UniProtKB-SubCell"/>
</dbReference>
<evidence type="ECO:0000256" key="7">
    <source>
        <dbReference type="SAM" id="Phobius"/>
    </source>
</evidence>
<feature type="transmembrane region" description="Helical" evidence="7">
    <location>
        <begin position="204"/>
        <end position="222"/>
    </location>
</feature>
<feature type="compositionally biased region" description="Polar residues" evidence="6">
    <location>
        <begin position="283"/>
        <end position="292"/>
    </location>
</feature>
<evidence type="ECO:0000313" key="10">
    <source>
        <dbReference type="Proteomes" id="UP000777438"/>
    </source>
</evidence>
<feature type="transmembrane region" description="Helical" evidence="7">
    <location>
        <begin position="43"/>
        <end position="61"/>
    </location>
</feature>
<gene>
    <name evidence="9" type="ORF">B0T10DRAFT_490369</name>
</gene>
<evidence type="ECO:0000313" key="9">
    <source>
        <dbReference type="EMBL" id="KAH6886810.1"/>
    </source>
</evidence>
<feature type="transmembrane region" description="Helical" evidence="7">
    <location>
        <begin position="124"/>
        <end position="144"/>
    </location>
</feature>
<evidence type="ECO:0000256" key="6">
    <source>
        <dbReference type="SAM" id="MobiDB-lite"/>
    </source>
</evidence>
<name>A0A9P8W0B8_9HYPO</name>
<feature type="transmembrane region" description="Helical" evidence="7">
    <location>
        <begin position="12"/>
        <end position="31"/>
    </location>
</feature>
<comment type="caution">
    <text evidence="9">The sequence shown here is derived from an EMBL/GenBank/DDBJ whole genome shotgun (WGS) entry which is preliminary data.</text>
</comment>
<feature type="region of interest" description="Disordered" evidence="6">
    <location>
        <begin position="283"/>
        <end position="371"/>
    </location>
</feature>
<evidence type="ECO:0000256" key="3">
    <source>
        <dbReference type="ARBA" id="ARBA00022989"/>
    </source>
</evidence>
<comment type="subcellular location">
    <subcellularLocation>
        <location evidence="1">Membrane</location>
        <topology evidence="1">Multi-pass membrane protein</topology>
    </subcellularLocation>
</comment>
<dbReference type="Pfam" id="PF20684">
    <property type="entry name" value="Fung_rhodopsin"/>
    <property type="match status" value="1"/>
</dbReference>
<feature type="transmembrane region" description="Helical" evidence="7">
    <location>
        <begin position="93"/>
        <end position="112"/>
    </location>
</feature>
<evidence type="ECO:0000256" key="2">
    <source>
        <dbReference type="ARBA" id="ARBA00022692"/>
    </source>
</evidence>